<dbReference type="Proteomes" id="UP000799118">
    <property type="component" value="Unassembled WGS sequence"/>
</dbReference>
<sequence length="141" mass="15415">MSKWTDWQRRQRKGPALNSLTRNPASPTLYLVAEQLWLPPSPQPKKWPGLIWASTTTDRFLKSSNPGLPTSRLLKLYANLSQPDASLLTQLRTGHAGLIHHLYCIGASNSPNCSGCNVMMDTSLDPEQVPAGIPMGIPAGI</sequence>
<name>A0A6A4GBM3_9AGAR</name>
<dbReference type="AlphaFoldDB" id="A0A6A4GBM3"/>
<proteinExistence type="predicted"/>
<evidence type="ECO:0000313" key="2">
    <source>
        <dbReference type="EMBL" id="KAE9382825.1"/>
    </source>
</evidence>
<keyword evidence="3" id="KW-1185">Reference proteome</keyword>
<accession>A0A6A4GBM3</accession>
<feature type="region of interest" description="Disordered" evidence="1">
    <location>
        <begin position="1"/>
        <end position="21"/>
    </location>
</feature>
<protein>
    <submittedName>
        <fullName evidence="2">Uncharacterized protein</fullName>
    </submittedName>
</protein>
<evidence type="ECO:0000256" key="1">
    <source>
        <dbReference type="SAM" id="MobiDB-lite"/>
    </source>
</evidence>
<dbReference type="OrthoDB" id="3044497at2759"/>
<organism evidence="2 3">
    <name type="scientific">Gymnopus androsaceus JB14</name>
    <dbReference type="NCBI Taxonomy" id="1447944"/>
    <lineage>
        <taxon>Eukaryota</taxon>
        <taxon>Fungi</taxon>
        <taxon>Dikarya</taxon>
        <taxon>Basidiomycota</taxon>
        <taxon>Agaricomycotina</taxon>
        <taxon>Agaricomycetes</taxon>
        <taxon>Agaricomycetidae</taxon>
        <taxon>Agaricales</taxon>
        <taxon>Marasmiineae</taxon>
        <taxon>Omphalotaceae</taxon>
        <taxon>Gymnopus</taxon>
    </lineage>
</organism>
<reference evidence="2" key="1">
    <citation type="journal article" date="2019" name="Environ. Microbiol.">
        <title>Fungal ecological strategies reflected in gene transcription - a case study of two litter decomposers.</title>
        <authorList>
            <person name="Barbi F."/>
            <person name="Kohler A."/>
            <person name="Barry K."/>
            <person name="Baskaran P."/>
            <person name="Daum C."/>
            <person name="Fauchery L."/>
            <person name="Ihrmark K."/>
            <person name="Kuo A."/>
            <person name="LaButti K."/>
            <person name="Lipzen A."/>
            <person name="Morin E."/>
            <person name="Grigoriev I.V."/>
            <person name="Henrissat B."/>
            <person name="Lindahl B."/>
            <person name="Martin F."/>
        </authorList>
    </citation>
    <scope>NUCLEOTIDE SEQUENCE</scope>
    <source>
        <strain evidence="2">JB14</strain>
    </source>
</reference>
<gene>
    <name evidence="2" type="ORF">BT96DRAFT_845027</name>
</gene>
<dbReference type="EMBL" id="ML770955">
    <property type="protein sequence ID" value="KAE9382825.1"/>
    <property type="molecule type" value="Genomic_DNA"/>
</dbReference>
<evidence type="ECO:0000313" key="3">
    <source>
        <dbReference type="Proteomes" id="UP000799118"/>
    </source>
</evidence>